<evidence type="ECO:0000256" key="1">
    <source>
        <dbReference type="ARBA" id="ARBA00004141"/>
    </source>
</evidence>
<evidence type="ECO:0008006" key="8">
    <source>
        <dbReference type="Google" id="ProtNLM"/>
    </source>
</evidence>
<reference evidence="6 7" key="1">
    <citation type="journal article" date="2021" name="MBio">
        <title>A New Model Trypanosomatid, Novymonas esmeraldas: Genomic Perception of Its 'Candidatus Pandoraea novymonadis' Endosymbiont.</title>
        <authorList>
            <person name="Zakharova A."/>
            <person name="Saura A."/>
            <person name="Butenko A."/>
            <person name="Podesvova L."/>
            <person name="Warmusova S."/>
            <person name="Kostygov A.Y."/>
            <person name="Nenarokova A."/>
            <person name="Lukes J."/>
            <person name="Opperdoes F.R."/>
            <person name="Yurchenko V."/>
        </authorList>
    </citation>
    <scope>NUCLEOTIDE SEQUENCE [LARGE SCALE GENOMIC DNA]</scope>
    <source>
        <strain evidence="6 7">E262AT.01</strain>
    </source>
</reference>
<dbReference type="Pfam" id="PF04241">
    <property type="entry name" value="DUF423"/>
    <property type="match status" value="1"/>
</dbReference>
<evidence type="ECO:0000256" key="5">
    <source>
        <dbReference type="SAM" id="Phobius"/>
    </source>
</evidence>
<accession>A0AAW0ESL9</accession>
<keyword evidence="2 5" id="KW-0812">Transmembrane</keyword>
<comment type="caution">
    <text evidence="6">The sequence shown here is derived from an EMBL/GenBank/DDBJ whole genome shotgun (WGS) entry which is preliminary data.</text>
</comment>
<gene>
    <name evidence="6" type="ORF">NESM_000550100</name>
</gene>
<dbReference type="PANTHER" id="PTHR43461:SF1">
    <property type="entry name" value="TRANSMEMBRANE PROTEIN 256"/>
    <property type="match status" value="1"/>
</dbReference>
<protein>
    <recommendedName>
        <fullName evidence="8">DUF423 domain-containing protein</fullName>
    </recommendedName>
</protein>
<keyword evidence="3 5" id="KW-1133">Transmembrane helix</keyword>
<feature type="transmembrane region" description="Helical" evidence="5">
    <location>
        <begin position="43"/>
        <end position="63"/>
    </location>
</feature>
<evidence type="ECO:0000313" key="7">
    <source>
        <dbReference type="Proteomes" id="UP001430356"/>
    </source>
</evidence>
<dbReference type="EMBL" id="JAECZO010000069">
    <property type="protein sequence ID" value="KAK7196151.1"/>
    <property type="molecule type" value="Genomic_DNA"/>
</dbReference>
<evidence type="ECO:0000256" key="3">
    <source>
        <dbReference type="ARBA" id="ARBA00022989"/>
    </source>
</evidence>
<evidence type="ECO:0000256" key="4">
    <source>
        <dbReference type="ARBA" id="ARBA00023136"/>
    </source>
</evidence>
<evidence type="ECO:0000256" key="2">
    <source>
        <dbReference type="ARBA" id="ARBA00022692"/>
    </source>
</evidence>
<feature type="transmembrane region" description="Helical" evidence="5">
    <location>
        <begin position="75"/>
        <end position="93"/>
    </location>
</feature>
<dbReference type="InterPro" id="IPR006696">
    <property type="entry name" value="DUF423"/>
</dbReference>
<dbReference type="PANTHER" id="PTHR43461">
    <property type="entry name" value="TRANSMEMBRANE PROTEIN 256"/>
    <property type="match status" value="1"/>
</dbReference>
<dbReference type="GO" id="GO:0016020">
    <property type="term" value="C:membrane"/>
    <property type="evidence" value="ECO:0007669"/>
    <property type="project" value="UniProtKB-SubCell"/>
</dbReference>
<proteinExistence type="predicted"/>
<keyword evidence="7" id="KW-1185">Reference proteome</keyword>
<comment type="subcellular location">
    <subcellularLocation>
        <location evidence="1">Membrane</location>
        <topology evidence="1">Multi-pass membrane protein</topology>
    </subcellularLocation>
</comment>
<dbReference type="AlphaFoldDB" id="A0AAW0ESL9"/>
<sequence>MVSAPLACCGILGLTGVIAGAVGSHALKSRTEEERTNFLIGAQYQLMHSMAALAALAFSQVVAKTNATAARRLHIAACMFLVGTTLFSGTIYARTFGASKAIRRLAPLGGYIMMGGWGFVVAAAAVL</sequence>
<evidence type="ECO:0000313" key="6">
    <source>
        <dbReference type="EMBL" id="KAK7196151.1"/>
    </source>
</evidence>
<feature type="transmembrane region" description="Helical" evidence="5">
    <location>
        <begin position="105"/>
        <end position="126"/>
    </location>
</feature>
<organism evidence="6 7">
    <name type="scientific">Novymonas esmeraldas</name>
    <dbReference type="NCBI Taxonomy" id="1808958"/>
    <lineage>
        <taxon>Eukaryota</taxon>
        <taxon>Discoba</taxon>
        <taxon>Euglenozoa</taxon>
        <taxon>Kinetoplastea</taxon>
        <taxon>Metakinetoplastina</taxon>
        <taxon>Trypanosomatida</taxon>
        <taxon>Trypanosomatidae</taxon>
        <taxon>Novymonas</taxon>
    </lineage>
</organism>
<name>A0AAW0ESL9_9TRYP</name>
<dbReference type="Proteomes" id="UP001430356">
    <property type="component" value="Unassembled WGS sequence"/>
</dbReference>
<keyword evidence="4 5" id="KW-0472">Membrane</keyword>